<keyword evidence="2" id="KW-1185">Reference proteome</keyword>
<organism evidence="2 3">
    <name type="scientific">Steinernema glaseri</name>
    <dbReference type="NCBI Taxonomy" id="37863"/>
    <lineage>
        <taxon>Eukaryota</taxon>
        <taxon>Metazoa</taxon>
        <taxon>Ecdysozoa</taxon>
        <taxon>Nematoda</taxon>
        <taxon>Chromadorea</taxon>
        <taxon>Rhabditida</taxon>
        <taxon>Tylenchina</taxon>
        <taxon>Panagrolaimomorpha</taxon>
        <taxon>Strongyloidoidea</taxon>
        <taxon>Steinernematidae</taxon>
        <taxon>Steinernema</taxon>
    </lineage>
</organism>
<dbReference type="WBParaSite" id="L893_g17333.t1">
    <property type="protein sequence ID" value="L893_g17333.t1"/>
    <property type="gene ID" value="L893_g17333"/>
</dbReference>
<proteinExistence type="predicted"/>
<name>A0A1I7YKN4_9BILA</name>
<reference evidence="3" key="1">
    <citation type="submission" date="2016-11" db="UniProtKB">
        <authorList>
            <consortium name="WormBaseParasite"/>
        </authorList>
    </citation>
    <scope>IDENTIFICATION</scope>
</reference>
<feature type="region of interest" description="Disordered" evidence="1">
    <location>
        <begin position="1"/>
        <end position="21"/>
    </location>
</feature>
<dbReference type="AlphaFoldDB" id="A0A1I7YKN4"/>
<evidence type="ECO:0000313" key="2">
    <source>
        <dbReference type="Proteomes" id="UP000095287"/>
    </source>
</evidence>
<feature type="region of interest" description="Disordered" evidence="1">
    <location>
        <begin position="101"/>
        <end position="121"/>
    </location>
</feature>
<sequence>MQRVVHSQSHNKLLTTNDKDQDVRPTTVYRDSLRHTNSVCDDFLGPVPELAASLEPSDAATGPYQLAPLPGSEPRHRQPAPISIPFRVPGDRQGPRRLPTQWNDDGMGDDAPTHGFVPRRSPRQRLPMEAGACLHRGDDEGPRNRHEEPPRVLVPTEPAALPVPPWQVHCRGRGGRGAHMAQRPSPYFFRGFLCFASHYAKHGVPLGMTPSGYLHQMERLLRQPPLQPKKGCLVHKGRKETHGWLLYFDVSGSNVFIKTVFLKEDFHPRTVHQM</sequence>
<protein>
    <submittedName>
        <fullName evidence="3">Reverse transcriptase Ty1/copia-type domain-containing protein</fullName>
    </submittedName>
</protein>
<evidence type="ECO:0000256" key="1">
    <source>
        <dbReference type="SAM" id="MobiDB-lite"/>
    </source>
</evidence>
<accession>A0A1I7YKN4</accession>
<feature type="compositionally biased region" description="Polar residues" evidence="1">
    <location>
        <begin position="1"/>
        <end position="16"/>
    </location>
</feature>
<dbReference type="Proteomes" id="UP000095287">
    <property type="component" value="Unplaced"/>
</dbReference>
<evidence type="ECO:0000313" key="3">
    <source>
        <dbReference type="WBParaSite" id="L893_g17333.t1"/>
    </source>
</evidence>